<evidence type="ECO:0000313" key="2">
    <source>
        <dbReference type="EMBL" id="CAA9470765.1"/>
    </source>
</evidence>
<evidence type="ECO:0000256" key="1">
    <source>
        <dbReference type="SAM" id="Phobius"/>
    </source>
</evidence>
<keyword evidence="1" id="KW-0472">Membrane</keyword>
<name>A0A6J4RD70_9ACTN</name>
<organism evidence="2">
    <name type="scientific">uncultured Rubrobacteraceae bacterium</name>
    <dbReference type="NCBI Taxonomy" id="349277"/>
    <lineage>
        <taxon>Bacteria</taxon>
        <taxon>Bacillati</taxon>
        <taxon>Actinomycetota</taxon>
        <taxon>Rubrobacteria</taxon>
        <taxon>Rubrobacterales</taxon>
        <taxon>Rubrobacteraceae</taxon>
        <taxon>environmental samples</taxon>
    </lineage>
</organism>
<dbReference type="AlphaFoldDB" id="A0A6J4RD70"/>
<gene>
    <name evidence="2" type="ORF">AVDCRST_MAG02-3699</name>
</gene>
<dbReference type="EMBL" id="CADCVH010000105">
    <property type="protein sequence ID" value="CAA9470765.1"/>
    <property type="molecule type" value="Genomic_DNA"/>
</dbReference>
<feature type="transmembrane region" description="Helical" evidence="1">
    <location>
        <begin position="22"/>
        <end position="48"/>
    </location>
</feature>
<feature type="transmembrane region" description="Helical" evidence="1">
    <location>
        <begin position="104"/>
        <end position="125"/>
    </location>
</feature>
<proteinExistence type="predicted"/>
<reference evidence="2" key="1">
    <citation type="submission" date="2020-02" db="EMBL/GenBank/DDBJ databases">
        <authorList>
            <person name="Meier V. D."/>
        </authorList>
    </citation>
    <scope>NUCLEOTIDE SEQUENCE</scope>
    <source>
        <strain evidence="2">AVDCRST_MAG02</strain>
    </source>
</reference>
<feature type="transmembrane region" description="Helical" evidence="1">
    <location>
        <begin position="175"/>
        <end position="197"/>
    </location>
</feature>
<feature type="transmembrane region" description="Helical" evidence="1">
    <location>
        <begin position="333"/>
        <end position="353"/>
    </location>
</feature>
<keyword evidence="1" id="KW-1133">Transmembrane helix</keyword>
<feature type="transmembrane region" description="Helical" evidence="1">
    <location>
        <begin position="60"/>
        <end position="84"/>
    </location>
</feature>
<accession>A0A6J4RD70</accession>
<sequence>MGYARATGLRTGLAVGCLGGALLWAIGLASLVGGVVLGGLYGVLFALLVARRAVSPGAGLLWGLGYALLLWLAGPAGLFPLLGVAGGASAMGMVDTARNHFPDLVAYLLFFGMPLGVTLGTLGGLRPPPGQAPFSLPRALVVGGVAGIVGGWAFGRWMAQVDFFLIIAGLVDSNSAMVGTTIHYGIAVTIGASFGALFQRDVRGLGSSLGWGLAYGIFWWFLGPLTLLPILQGGPPDWSYQQGGGLFGSLVGHVIYGLLLGLVYAALDKLWVGFFHDSDPINREVEGPGTHTLRSLGRGVVASLVGGLLFSLVMVSTGALPQIANLVGGSSPVLGFVVHMGISTLIGMSYGVLFGREAFDLGSGIAWGMVYGLAWWFVGNLTLLPILLGHPFVWTTEAAATGLPSLVGHLIYGAATACVFLLLKRRHADWLRLDPRIAAREERRRRPIGTPAPALWLFVLGLGVTLPVILG</sequence>
<feature type="transmembrane region" description="Helical" evidence="1">
    <location>
        <begin position="300"/>
        <end position="321"/>
    </location>
</feature>
<feature type="transmembrane region" description="Helical" evidence="1">
    <location>
        <begin position="209"/>
        <end position="231"/>
    </location>
</feature>
<keyword evidence="1" id="KW-0812">Transmembrane</keyword>
<feature type="transmembrane region" description="Helical" evidence="1">
    <location>
        <begin position="137"/>
        <end position="155"/>
    </location>
</feature>
<feature type="transmembrane region" description="Helical" evidence="1">
    <location>
        <begin position="453"/>
        <end position="470"/>
    </location>
</feature>
<protein>
    <submittedName>
        <fullName evidence="2">Uncharacterized protein</fullName>
    </submittedName>
</protein>
<feature type="transmembrane region" description="Helical" evidence="1">
    <location>
        <begin position="406"/>
        <end position="423"/>
    </location>
</feature>
<feature type="transmembrane region" description="Helical" evidence="1">
    <location>
        <begin position="365"/>
        <end position="386"/>
    </location>
</feature>
<feature type="transmembrane region" description="Helical" evidence="1">
    <location>
        <begin position="243"/>
        <end position="267"/>
    </location>
</feature>